<name>A0A0F9D563_9ZZZZ</name>
<dbReference type="AlphaFoldDB" id="A0A0F9D563"/>
<reference evidence="1" key="1">
    <citation type="journal article" date="2015" name="Nature">
        <title>Complex archaea that bridge the gap between prokaryotes and eukaryotes.</title>
        <authorList>
            <person name="Spang A."/>
            <person name="Saw J.H."/>
            <person name="Jorgensen S.L."/>
            <person name="Zaremba-Niedzwiedzka K."/>
            <person name="Martijn J."/>
            <person name="Lind A.E."/>
            <person name="van Eijk R."/>
            <person name="Schleper C."/>
            <person name="Guy L."/>
            <person name="Ettema T.J."/>
        </authorList>
    </citation>
    <scope>NUCLEOTIDE SEQUENCE</scope>
</reference>
<protein>
    <submittedName>
        <fullName evidence="1">Uncharacterized protein</fullName>
    </submittedName>
</protein>
<sequence>MKDFRCPVCYDELKVTGQARLETLNEYIWDPNRIPSMKDKYECVNVDCPAFIHRACWNEDGEYYIEDFKAKIDFIA</sequence>
<accession>A0A0F9D563</accession>
<comment type="caution">
    <text evidence="1">The sequence shown here is derived from an EMBL/GenBank/DDBJ whole genome shotgun (WGS) entry which is preliminary data.</text>
</comment>
<proteinExistence type="predicted"/>
<organism evidence="1">
    <name type="scientific">marine sediment metagenome</name>
    <dbReference type="NCBI Taxonomy" id="412755"/>
    <lineage>
        <taxon>unclassified sequences</taxon>
        <taxon>metagenomes</taxon>
        <taxon>ecological metagenomes</taxon>
    </lineage>
</organism>
<evidence type="ECO:0000313" key="1">
    <source>
        <dbReference type="EMBL" id="KKL48816.1"/>
    </source>
</evidence>
<feature type="non-terminal residue" evidence="1">
    <location>
        <position position="76"/>
    </location>
</feature>
<gene>
    <name evidence="1" type="ORF">LCGC14_2321780</name>
</gene>
<dbReference type="EMBL" id="LAZR01033185">
    <property type="protein sequence ID" value="KKL48816.1"/>
    <property type="molecule type" value="Genomic_DNA"/>
</dbReference>